<dbReference type="EMBL" id="QGHA01000014">
    <property type="protein sequence ID" value="PWK70821.1"/>
    <property type="molecule type" value="Genomic_DNA"/>
</dbReference>
<dbReference type="Proteomes" id="UP000245678">
    <property type="component" value="Unassembled WGS sequence"/>
</dbReference>
<sequence>MVAAVYQFQAMGDADAENLKNLARFFFASLLDTELYVLEIPRGSALFPQEAQRIFGTAGYERAV</sequence>
<gene>
    <name evidence="1" type="ORF">LX99_04528</name>
</gene>
<comment type="caution">
    <text evidence="1">The sequence shown here is derived from an EMBL/GenBank/DDBJ whole genome shotgun (WGS) entry which is preliminary data.</text>
</comment>
<protein>
    <submittedName>
        <fullName evidence="1">Uncharacterized protein</fullName>
    </submittedName>
</protein>
<organism evidence="1 2">
    <name type="scientific">Mucilaginibacter oryzae</name>
    <dbReference type="NCBI Taxonomy" id="468058"/>
    <lineage>
        <taxon>Bacteria</taxon>
        <taxon>Pseudomonadati</taxon>
        <taxon>Bacteroidota</taxon>
        <taxon>Sphingobacteriia</taxon>
        <taxon>Sphingobacteriales</taxon>
        <taxon>Sphingobacteriaceae</taxon>
        <taxon>Mucilaginibacter</taxon>
    </lineage>
</organism>
<reference evidence="1 2" key="1">
    <citation type="submission" date="2018-05" db="EMBL/GenBank/DDBJ databases">
        <title>Genomic Encyclopedia of Archaeal and Bacterial Type Strains, Phase II (KMG-II): from individual species to whole genera.</title>
        <authorList>
            <person name="Goeker M."/>
        </authorList>
    </citation>
    <scope>NUCLEOTIDE SEQUENCE [LARGE SCALE GENOMIC DNA]</scope>
    <source>
        <strain evidence="1 2">DSM 19975</strain>
    </source>
</reference>
<accession>A0A316H180</accession>
<name>A0A316H180_9SPHI</name>
<keyword evidence="2" id="KW-1185">Reference proteome</keyword>
<evidence type="ECO:0000313" key="2">
    <source>
        <dbReference type="Proteomes" id="UP000245678"/>
    </source>
</evidence>
<evidence type="ECO:0000313" key="1">
    <source>
        <dbReference type="EMBL" id="PWK70821.1"/>
    </source>
</evidence>
<dbReference type="AlphaFoldDB" id="A0A316H180"/>
<proteinExistence type="predicted"/>